<keyword evidence="2" id="KW-0472">Membrane</keyword>
<dbReference type="AlphaFoldDB" id="A0A6B1G059"/>
<name>A0A6B1G059_9CHLR</name>
<keyword evidence="2" id="KW-1133">Transmembrane helix</keyword>
<keyword evidence="2" id="KW-0812">Transmembrane</keyword>
<feature type="domain" description="Fibronectin type-III" evidence="3">
    <location>
        <begin position="45"/>
        <end position="137"/>
    </location>
</feature>
<organism evidence="4">
    <name type="scientific">Caldilineaceae bacterium SB0675_bin_29</name>
    <dbReference type="NCBI Taxonomy" id="2605266"/>
    <lineage>
        <taxon>Bacteria</taxon>
        <taxon>Bacillati</taxon>
        <taxon>Chloroflexota</taxon>
        <taxon>Caldilineae</taxon>
        <taxon>Caldilineales</taxon>
        <taxon>Caldilineaceae</taxon>
    </lineage>
</organism>
<feature type="compositionally biased region" description="Low complexity" evidence="1">
    <location>
        <begin position="204"/>
        <end position="223"/>
    </location>
</feature>
<evidence type="ECO:0000313" key="4">
    <source>
        <dbReference type="EMBL" id="MYH60816.1"/>
    </source>
</evidence>
<feature type="transmembrane region" description="Helical" evidence="2">
    <location>
        <begin position="12"/>
        <end position="31"/>
    </location>
</feature>
<sequence length="309" mass="31648">MGNGTRRQFIGPRSVFLSVALLMVVAAFALFENIELSAQGGSLTAPSLSATAKEGGVIDLSWTSVSGAVKYELLAWVDGGSSWESVSDEALTGTAYSHSGLTAGTTYFYTVRAVAADDSNSSWSGFASATAIGGPPPPGSTSTPTSTTTPTPTPTQQGYVPPPPASNAPPPGSEAEQPRDGSVLPPDTSDPNEEGGEDPPESRSVATATSTSTSTSTSTTTATPTATAAALIVPALTAEATERGVVLSWEAAAGAVRYELAAYWDAGTGWQGIGGNSLTGTTYTHADVTPGRTYYFSYTQLSTIIRSRR</sequence>
<gene>
    <name evidence="4" type="ORF">F4148_03305</name>
</gene>
<comment type="caution">
    <text evidence="4">The sequence shown here is derived from an EMBL/GenBank/DDBJ whole genome shotgun (WGS) entry which is preliminary data.</text>
</comment>
<feature type="compositionally biased region" description="Low complexity" evidence="1">
    <location>
        <begin position="140"/>
        <end position="159"/>
    </location>
</feature>
<proteinExistence type="predicted"/>
<reference evidence="4" key="1">
    <citation type="submission" date="2019-09" db="EMBL/GenBank/DDBJ databases">
        <title>Characterisation of the sponge microbiome using genome-centric metagenomics.</title>
        <authorList>
            <person name="Engelberts J.P."/>
            <person name="Robbins S.J."/>
            <person name="De Goeij J.M."/>
            <person name="Aranda M."/>
            <person name="Bell S.C."/>
            <person name="Webster N.S."/>
        </authorList>
    </citation>
    <scope>NUCLEOTIDE SEQUENCE</scope>
    <source>
        <strain evidence="4">SB0675_bin_29</strain>
    </source>
</reference>
<feature type="compositionally biased region" description="Pro residues" evidence="1">
    <location>
        <begin position="160"/>
        <end position="172"/>
    </location>
</feature>
<dbReference type="EMBL" id="VYDA01000121">
    <property type="protein sequence ID" value="MYH60816.1"/>
    <property type="molecule type" value="Genomic_DNA"/>
</dbReference>
<dbReference type="PROSITE" id="PS50853">
    <property type="entry name" value="FN3"/>
    <property type="match status" value="1"/>
</dbReference>
<dbReference type="SUPFAM" id="SSF49265">
    <property type="entry name" value="Fibronectin type III"/>
    <property type="match status" value="2"/>
</dbReference>
<evidence type="ECO:0000256" key="2">
    <source>
        <dbReference type="SAM" id="Phobius"/>
    </source>
</evidence>
<dbReference type="Gene3D" id="2.60.40.10">
    <property type="entry name" value="Immunoglobulins"/>
    <property type="match status" value="2"/>
</dbReference>
<feature type="compositionally biased region" description="Acidic residues" evidence="1">
    <location>
        <begin position="190"/>
        <end position="199"/>
    </location>
</feature>
<evidence type="ECO:0000256" key="1">
    <source>
        <dbReference type="SAM" id="MobiDB-lite"/>
    </source>
</evidence>
<dbReference type="InterPro" id="IPR036116">
    <property type="entry name" value="FN3_sf"/>
</dbReference>
<dbReference type="SMART" id="SM00060">
    <property type="entry name" value="FN3"/>
    <property type="match status" value="1"/>
</dbReference>
<accession>A0A6B1G059</accession>
<evidence type="ECO:0000259" key="3">
    <source>
        <dbReference type="PROSITE" id="PS50853"/>
    </source>
</evidence>
<dbReference type="InterPro" id="IPR013783">
    <property type="entry name" value="Ig-like_fold"/>
</dbReference>
<feature type="region of interest" description="Disordered" evidence="1">
    <location>
        <begin position="127"/>
        <end position="223"/>
    </location>
</feature>
<protein>
    <submittedName>
        <fullName evidence="4">Fibronectin type III domain-containing protein</fullName>
    </submittedName>
</protein>
<dbReference type="CDD" id="cd00063">
    <property type="entry name" value="FN3"/>
    <property type="match status" value="1"/>
</dbReference>
<dbReference type="InterPro" id="IPR003961">
    <property type="entry name" value="FN3_dom"/>
</dbReference>